<dbReference type="Gene3D" id="3.90.1640.10">
    <property type="entry name" value="inorganic pyrophosphatase (n-terminal core)"/>
    <property type="match status" value="1"/>
</dbReference>
<dbReference type="InterPro" id="IPR001667">
    <property type="entry name" value="DDH_dom"/>
</dbReference>
<evidence type="ECO:0000313" key="3">
    <source>
        <dbReference type="Proteomes" id="UP000294902"/>
    </source>
</evidence>
<dbReference type="PANTHER" id="PTHR47618:SF2">
    <property type="entry name" value="CYCLIC-DI-AMP PHOSPHODIESTERASE GDPP"/>
    <property type="match status" value="1"/>
</dbReference>
<evidence type="ECO:0000313" key="2">
    <source>
        <dbReference type="EMBL" id="TCT15450.1"/>
    </source>
</evidence>
<organism evidence="2 3">
    <name type="scientific">Natranaerovirga pectinivora</name>
    <dbReference type="NCBI Taxonomy" id="682400"/>
    <lineage>
        <taxon>Bacteria</taxon>
        <taxon>Bacillati</taxon>
        <taxon>Bacillota</taxon>
        <taxon>Clostridia</taxon>
        <taxon>Lachnospirales</taxon>
        <taxon>Natranaerovirgaceae</taxon>
        <taxon>Natranaerovirga</taxon>
    </lineage>
</organism>
<evidence type="ECO:0000259" key="1">
    <source>
        <dbReference type="Pfam" id="PF01368"/>
    </source>
</evidence>
<protein>
    <submittedName>
        <fullName evidence="2">DHH family putative phosphoesterase</fullName>
    </submittedName>
</protein>
<feature type="domain" description="DDH" evidence="1">
    <location>
        <begin position="13"/>
        <end position="154"/>
    </location>
</feature>
<dbReference type="OrthoDB" id="5896813at2"/>
<dbReference type="EMBL" id="SMAL01000003">
    <property type="protein sequence ID" value="TCT15450.1"/>
    <property type="molecule type" value="Genomic_DNA"/>
</dbReference>
<sequence>MLKLTTLLAFDTIVIQCHDNPDVDSIASGFALYTYFKSHNKLVRLIYSGRFIISKPNLIDMIEALNIPIEYVKELQIDGLLLTIDCQYGAGNVKKLIANNVAIIDHHQVEIANIPLSEIRPYLGSCSTLVWDLLRDEGFDINLHQNVSTALYYGLFCDTNNFAEISHPLDKDMRDNIYYDYNLIRKLKNSNLTLNDLEIAGIALIKCFHDPTYNFAIFKAHPCDPNILGFISDLALQVNTIDLCIVYNLSANGYKFSVRSCVKEIMASDMASYLCENIGSGGGHLEKAGGFINISSYTDKYPSVNIDSFFLNRIKSYYDSYEILFSDSINMDYKEMTLYKKHNISIGYVKSSMIYIEGTPLLIRTIEGDIDIYSSEYIYLMIDLNGDVSPITKNEFENKYLPTDEPFTLDIDYFPSVKIIESNEIINLKSYAKSCIPRNESYAYIKKLNKNIKLFTKRDSYKYMSGSKEDYIAIDKDNPSQVYIITKEGLQLNYTKV</sequence>
<reference evidence="2 3" key="1">
    <citation type="submission" date="2019-03" db="EMBL/GenBank/DDBJ databases">
        <title>Genomic Encyclopedia of Type Strains, Phase IV (KMG-IV): sequencing the most valuable type-strain genomes for metagenomic binning, comparative biology and taxonomic classification.</title>
        <authorList>
            <person name="Goeker M."/>
        </authorList>
    </citation>
    <scope>NUCLEOTIDE SEQUENCE [LARGE SCALE GENOMIC DNA]</scope>
    <source>
        <strain evidence="2 3">DSM 24629</strain>
    </source>
</reference>
<dbReference type="AlphaFoldDB" id="A0A4V2V0C8"/>
<keyword evidence="3" id="KW-1185">Reference proteome</keyword>
<comment type="caution">
    <text evidence="2">The sequence shown here is derived from an EMBL/GenBank/DDBJ whole genome shotgun (WGS) entry which is preliminary data.</text>
</comment>
<dbReference type="RefSeq" id="WP_132251160.1">
    <property type="nucleotide sequence ID" value="NZ_SMAL01000003.1"/>
</dbReference>
<accession>A0A4V2V0C8</accession>
<proteinExistence type="predicted"/>
<dbReference type="PANTHER" id="PTHR47618">
    <property type="entry name" value="BIFUNCTIONAL OLIGORIBONUCLEASE AND PAP PHOSPHATASE NRNA"/>
    <property type="match status" value="1"/>
</dbReference>
<dbReference type="InterPro" id="IPR051319">
    <property type="entry name" value="Oligoribo/pAp-PDE_c-di-AMP_PDE"/>
</dbReference>
<dbReference type="SUPFAM" id="SSF64182">
    <property type="entry name" value="DHH phosphoesterases"/>
    <property type="match status" value="1"/>
</dbReference>
<dbReference type="Proteomes" id="UP000294902">
    <property type="component" value="Unassembled WGS sequence"/>
</dbReference>
<name>A0A4V2V0C8_9FIRM</name>
<dbReference type="Pfam" id="PF01368">
    <property type="entry name" value="DHH"/>
    <property type="match status" value="1"/>
</dbReference>
<gene>
    <name evidence="2" type="ORF">EDC18_103155</name>
</gene>
<dbReference type="InterPro" id="IPR038763">
    <property type="entry name" value="DHH_sf"/>
</dbReference>